<dbReference type="GO" id="GO:0016020">
    <property type="term" value="C:membrane"/>
    <property type="evidence" value="ECO:0007669"/>
    <property type="project" value="InterPro"/>
</dbReference>
<organism evidence="2 3">
    <name type="scientific">Algimonas arctica</name>
    <dbReference type="NCBI Taxonomy" id="1479486"/>
    <lineage>
        <taxon>Bacteria</taxon>
        <taxon>Pseudomonadati</taxon>
        <taxon>Pseudomonadota</taxon>
        <taxon>Alphaproteobacteria</taxon>
        <taxon>Maricaulales</taxon>
        <taxon>Robiginitomaculaceae</taxon>
        <taxon>Algimonas</taxon>
    </lineage>
</organism>
<evidence type="ECO:0008006" key="4">
    <source>
        <dbReference type="Google" id="ProtNLM"/>
    </source>
</evidence>
<evidence type="ECO:0000313" key="3">
    <source>
        <dbReference type="Proteomes" id="UP000634004"/>
    </source>
</evidence>
<name>A0A8J3CPB0_9PROT</name>
<gene>
    <name evidence="2" type="ORF">GCM10009069_01720</name>
</gene>
<keyword evidence="3" id="KW-1185">Reference proteome</keyword>
<proteinExistence type="predicted"/>
<keyword evidence="1" id="KW-0812">Transmembrane</keyword>
<feature type="transmembrane region" description="Helical" evidence="1">
    <location>
        <begin position="6"/>
        <end position="33"/>
    </location>
</feature>
<dbReference type="Proteomes" id="UP000634004">
    <property type="component" value="Unassembled WGS sequence"/>
</dbReference>
<reference evidence="2" key="2">
    <citation type="submission" date="2020-09" db="EMBL/GenBank/DDBJ databases">
        <authorList>
            <person name="Sun Q."/>
            <person name="Kim S."/>
        </authorList>
    </citation>
    <scope>NUCLEOTIDE SEQUENCE</scope>
    <source>
        <strain evidence="2">KCTC 32513</strain>
    </source>
</reference>
<evidence type="ECO:0000256" key="1">
    <source>
        <dbReference type="SAM" id="Phobius"/>
    </source>
</evidence>
<comment type="caution">
    <text evidence="2">The sequence shown here is derived from an EMBL/GenBank/DDBJ whole genome shotgun (WGS) entry which is preliminary data.</text>
</comment>
<reference evidence="2" key="1">
    <citation type="journal article" date="2014" name="Int. J. Syst. Evol. Microbiol.">
        <title>Complete genome sequence of Corynebacterium casei LMG S-19264T (=DSM 44701T), isolated from a smear-ripened cheese.</title>
        <authorList>
            <consortium name="US DOE Joint Genome Institute (JGI-PGF)"/>
            <person name="Walter F."/>
            <person name="Albersmeier A."/>
            <person name="Kalinowski J."/>
            <person name="Ruckert C."/>
        </authorList>
    </citation>
    <scope>NUCLEOTIDE SEQUENCE</scope>
    <source>
        <strain evidence="2">KCTC 32513</strain>
    </source>
</reference>
<sequence>MSFAQSILQIVSMVLSAISFLLIIEIVMSYLFMFGILNPGGGMASQIYNSLRAFNAPILRPFRDLQAKIMPQMQQIDLSYVFALIAIWWIQSWLIGSFLWDLLG</sequence>
<dbReference type="RefSeq" id="WP_189494388.1">
    <property type="nucleotide sequence ID" value="NZ_BMZH01000001.1"/>
</dbReference>
<dbReference type="InterPro" id="IPR003425">
    <property type="entry name" value="CCB3/YggT"/>
</dbReference>
<keyword evidence="1" id="KW-1133">Transmembrane helix</keyword>
<protein>
    <recommendedName>
        <fullName evidence="4">YggT family protein</fullName>
    </recommendedName>
</protein>
<dbReference type="EMBL" id="BMZH01000001">
    <property type="protein sequence ID" value="GHA82250.1"/>
    <property type="molecule type" value="Genomic_DNA"/>
</dbReference>
<feature type="transmembrane region" description="Helical" evidence="1">
    <location>
        <begin position="78"/>
        <end position="100"/>
    </location>
</feature>
<accession>A0A8J3CPB0</accession>
<dbReference type="Pfam" id="PF02325">
    <property type="entry name" value="CCB3_YggT"/>
    <property type="match status" value="1"/>
</dbReference>
<dbReference type="AlphaFoldDB" id="A0A8J3CPB0"/>
<evidence type="ECO:0000313" key="2">
    <source>
        <dbReference type="EMBL" id="GHA82250.1"/>
    </source>
</evidence>
<keyword evidence="1" id="KW-0472">Membrane</keyword>